<evidence type="ECO:0000313" key="1">
    <source>
        <dbReference type="EMBL" id="PND02760.1"/>
    </source>
</evidence>
<comment type="caution">
    <text evidence="1">The sequence shown here is derived from an EMBL/GenBank/DDBJ whole genome shotgun (WGS) entry which is preliminary data.</text>
</comment>
<dbReference type="Proteomes" id="UP000236075">
    <property type="component" value="Unassembled WGS sequence"/>
</dbReference>
<dbReference type="RefSeq" id="WP_087393744.1">
    <property type="nucleotide sequence ID" value="NZ_NFHJ01000007.1"/>
</dbReference>
<dbReference type="EMBL" id="PJLB01000008">
    <property type="protein sequence ID" value="PND02760.1"/>
    <property type="molecule type" value="Genomic_DNA"/>
</dbReference>
<gene>
    <name evidence="1" type="ORF">CXT95_08935</name>
</gene>
<reference evidence="1 2" key="1">
    <citation type="journal article" date="2017" name="BMC Genomics">
        <title>Genome sequencing of 39 Akkermansia muciniphila isolates reveals its population structure, genomic and functional diverisity, and global distribution in mammalian gut microbiotas.</title>
        <authorList>
            <person name="Guo X."/>
            <person name="Li S."/>
            <person name="Zhang J."/>
            <person name="Wu F."/>
            <person name="Li X."/>
            <person name="Wu D."/>
            <person name="Zhang M."/>
            <person name="Ou Z."/>
            <person name="Jie Z."/>
            <person name="Yan Q."/>
            <person name="Li P."/>
            <person name="Yi J."/>
            <person name="Peng Y."/>
        </authorList>
    </citation>
    <scope>NUCLEOTIDE SEQUENCE [LARGE SCALE GENOMIC DNA]</scope>
    <source>
        <strain evidence="1 2">GP28</strain>
    </source>
</reference>
<accession>A0AAX0WKH8</accession>
<protein>
    <submittedName>
        <fullName evidence="1">Uncharacterized protein</fullName>
    </submittedName>
</protein>
<evidence type="ECO:0000313" key="2">
    <source>
        <dbReference type="Proteomes" id="UP000236075"/>
    </source>
</evidence>
<sequence length="80" mass="9364">MKRNPHIIVQQVCPMKKTDDGKYEVQAAIVHHKGIIARYRMEYPTKRHARWAQHLICTVKNASRLRCSDELKALIEEGPR</sequence>
<organism evidence="1 2">
    <name type="scientific">Akkermansia muciniphila</name>
    <dbReference type="NCBI Taxonomy" id="239935"/>
    <lineage>
        <taxon>Bacteria</taxon>
        <taxon>Pseudomonadati</taxon>
        <taxon>Verrucomicrobiota</taxon>
        <taxon>Verrucomicrobiia</taxon>
        <taxon>Verrucomicrobiales</taxon>
        <taxon>Akkermansiaceae</taxon>
        <taxon>Akkermansia</taxon>
    </lineage>
</organism>
<proteinExistence type="predicted"/>
<name>A0AAX0WKH8_9BACT</name>
<dbReference type="AlphaFoldDB" id="A0AAX0WKH8"/>